<dbReference type="Proteomes" id="UP000789702">
    <property type="component" value="Unassembled WGS sequence"/>
</dbReference>
<evidence type="ECO:0000313" key="2">
    <source>
        <dbReference type="Proteomes" id="UP000789702"/>
    </source>
</evidence>
<protein>
    <submittedName>
        <fullName evidence="1">3273_t:CDS:1</fullName>
    </submittedName>
</protein>
<evidence type="ECO:0000313" key="1">
    <source>
        <dbReference type="EMBL" id="CAG8690573.1"/>
    </source>
</evidence>
<feature type="non-terminal residue" evidence="1">
    <location>
        <position position="1"/>
    </location>
</feature>
<gene>
    <name evidence="1" type="ORF">DHETER_LOCUS11232</name>
</gene>
<name>A0ACA9P5K6_9GLOM</name>
<reference evidence="1" key="1">
    <citation type="submission" date="2021-06" db="EMBL/GenBank/DDBJ databases">
        <authorList>
            <person name="Kallberg Y."/>
            <person name="Tangrot J."/>
            <person name="Rosling A."/>
        </authorList>
    </citation>
    <scope>NUCLEOTIDE SEQUENCE</scope>
    <source>
        <strain evidence="1">IL203A</strain>
    </source>
</reference>
<feature type="non-terminal residue" evidence="1">
    <location>
        <position position="87"/>
    </location>
</feature>
<sequence>QADPTQHQLFREMSQTNVEGFQRLFECYDIGKDRLQSIYKQDIEKSMPRNTSGRRSQNIIVDSFTQQQKRHKEEKSKTTKKNIKLHK</sequence>
<accession>A0ACA9P5K6</accession>
<proteinExistence type="predicted"/>
<dbReference type="EMBL" id="CAJVPU010023955">
    <property type="protein sequence ID" value="CAG8690573.1"/>
    <property type="molecule type" value="Genomic_DNA"/>
</dbReference>
<organism evidence="1 2">
    <name type="scientific">Dentiscutata heterogama</name>
    <dbReference type="NCBI Taxonomy" id="1316150"/>
    <lineage>
        <taxon>Eukaryota</taxon>
        <taxon>Fungi</taxon>
        <taxon>Fungi incertae sedis</taxon>
        <taxon>Mucoromycota</taxon>
        <taxon>Glomeromycotina</taxon>
        <taxon>Glomeromycetes</taxon>
        <taxon>Diversisporales</taxon>
        <taxon>Gigasporaceae</taxon>
        <taxon>Dentiscutata</taxon>
    </lineage>
</organism>
<keyword evidence="2" id="KW-1185">Reference proteome</keyword>
<comment type="caution">
    <text evidence="1">The sequence shown here is derived from an EMBL/GenBank/DDBJ whole genome shotgun (WGS) entry which is preliminary data.</text>
</comment>